<organism evidence="1 2">
    <name type="scientific">Alligator mississippiensis</name>
    <name type="common">American alligator</name>
    <dbReference type="NCBI Taxonomy" id="8496"/>
    <lineage>
        <taxon>Eukaryota</taxon>
        <taxon>Metazoa</taxon>
        <taxon>Chordata</taxon>
        <taxon>Craniata</taxon>
        <taxon>Vertebrata</taxon>
        <taxon>Euteleostomi</taxon>
        <taxon>Archelosauria</taxon>
        <taxon>Archosauria</taxon>
        <taxon>Crocodylia</taxon>
        <taxon>Alligatoridae</taxon>
        <taxon>Alligatorinae</taxon>
        <taxon>Alligator</taxon>
    </lineage>
</organism>
<evidence type="ECO:0000313" key="1">
    <source>
        <dbReference type="EMBL" id="KYO24936.1"/>
    </source>
</evidence>
<keyword evidence="2" id="KW-1185">Reference proteome</keyword>
<proteinExistence type="predicted"/>
<dbReference type="Proteomes" id="UP000050525">
    <property type="component" value="Unassembled WGS sequence"/>
</dbReference>
<gene>
    <name evidence="1" type="ORF">Y1Q_0023797</name>
</gene>
<accession>A0A151MK88</accession>
<protein>
    <submittedName>
        <fullName evidence="1">Uncharacterized protein</fullName>
    </submittedName>
</protein>
<dbReference type="AlphaFoldDB" id="A0A151MK88"/>
<comment type="caution">
    <text evidence="1">The sequence shown here is derived from an EMBL/GenBank/DDBJ whole genome shotgun (WGS) entry which is preliminary data.</text>
</comment>
<dbReference type="EMBL" id="AKHW03005996">
    <property type="protein sequence ID" value="KYO24936.1"/>
    <property type="molecule type" value="Genomic_DNA"/>
</dbReference>
<reference evidence="1 2" key="1">
    <citation type="journal article" date="2012" name="Genome Biol.">
        <title>Sequencing three crocodilian genomes to illuminate the evolution of archosaurs and amniotes.</title>
        <authorList>
            <person name="St John J.A."/>
            <person name="Braun E.L."/>
            <person name="Isberg S.R."/>
            <person name="Miles L.G."/>
            <person name="Chong A.Y."/>
            <person name="Gongora J."/>
            <person name="Dalzell P."/>
            <person name="Moran C."/>
            <person name="Bed'hom B."/>
            <person name="Abzhanov A."/>
            <person name="Burgess S.C."/>
            <person name="Cooksey A.M."/>
            <person name="Castoe T.A."/>
            <person name="Crawford N.G."/>
            <person name="Densmore L.D."/>
            <person name="Drew J.C."/>
            <person name="Edwards S.V."/>
            <person name="Faircloth B.C."/>
            <person name="Fujita M.K."/>
            <person name="Greenwold M.J."/>
            <person name="Hoffmann F.G."/>
            <person name="Howard J.M."/>
            <person name="Iguchi T."/>
            <person name="Janes D.E."/>
            <person name="Khan S.Y."/>
            <person name="Kohno S."/>
            <person name="de Koning A.J."/>
            <person name="Lance S.L."/>
            <person name="McCarthy F.M."/>
            <person name="McCormack J.E."/>
            <person name="Merchant M.E."/>
            <person name="Peterson D.G."/>
            <person name="Pollock D.D."/>
            <person name="Pourmand N."/>
            <person name="Raney B.J."/>
            <person name="Roessler K.A."/>
            <person name="Sanford J.R."/>
            <person name="Sawyer R.H."/>
            <person name="Schmidt C.J."/>
            <person name="Triplett E.W."/>
            <person name="Tuberville T.D."/>
            <person name="Venegas-Anaya M."/>
            <person name="Howard J.T."/>
            <person name="Jarvis E.D."/>
            <person name="Guillette L.J.Jr."/>
            <person name="Glenn T.C."/>
            <person name="Green R.E."/>
            <person name="Ray D.A."/>
        </authorList>
    </citation>
    <scope>NUCLEOTIDE SEQUENCE [LARGE SCALE GENOMIC DNA]</scope>
    <source>
        <strain evidence="1">KSC_2009_1</strain>
    </source>
</reference>
<name>A0A151MK88_ALLMI</name>
<evidence type="ECO:0000313" key="2">
    <source>
        <dbReference type="Proteomes" id="UP000050525"/>
    </source>
</evidence>
<sequence>MALEYSSGLLDGHYQCLMTRLVLDELNIPSITVCAEYCTGEGLTRTELYFVPVESSPWREQWRSNLFHGGAEKLHKSILKTKEREQRSRIHHRYVPILRGGIGLLDSAWFLFDQTSDVWFQARP</sequence>